<proteinExistence type="predicted"/>
<reference evidence="2 3" key="1">
    <citation type="journal article" date="2021" name="Nat. Commun.">
        <title>Genetic determinants of endophytism in the Arabidopsis root mycobiome.</title>
        <authorList>
            <person name="Mesny F."/>
            <person name="Miyauchi S."/>
            <person name="Thiergart T."/>
            <person name="Pickel B."/>
            <person name="Atanasova L."/>
            <person name="Karlsson M."/>
            <person name="Huettel B."/>
            <person name="Barry K.W."/>
            <person name="Haridas S."/>
            <person name="Chen C."/>
            <person name="Bauer D."/>
            <person name="Andreopoulos W."/>
            <person name="Pangilinan J."/>
            <person name="LaButti K."/>
            <person name="Riley R."/>
            <person name="Lipzen A."/>
            <person name="Clum A."/>
            <person name="Drula E."/>
            <person name="Henrissat B."/>
            <person name="Kohler A."/>
            <person name="Grigoriev I.V."/>
            <person name="Martin F.M."/>
            <person name="Hacquard S."/>
        </authorList>
    </citation>
    <scope>NUCLEOTIDE SEQUENCE [LARGE SCALE GENOMIC DNA]</scope>
    <source>
        <strain evidence="2 3">MPI-CAGE-CH-0241</strain>
    </source>
</reference>
<feature type="domain" description="2EXR" evidence="1">
    <location>
        <begin position="5"/>
        <end position="126"/>
    </location>
</feature>
<dbReference type="EMBL" id="JAGPYM010000007">
    <property type="protein sequence ID" value="KAH6892561.1"/>
    <property type="molecule type" value="Genomic_DNA"/>
</dbReference>
<dbReference type="Pfam" id="PF20150">
    <property type="entry name" value="2EXR"/>
    <property type="match status" value="1"/>
</dbReference>
<keyword evidence="3" id="KW-1185">Reference proteome</keyword>
<evidence type="ECO:0000259" key="1">
    <source>
        <dbReference type="Pfam" id="PF20150"/>
    </source>
</evidence>
<dbReference type="PANTHER" id="PTHR35910">
    <property type="entry name" value="2EXR DOMAIN-CONTAINING PROTEIN"/>
    <property type="match status" value="1"/>
</dbReference>
<evidence type="ECO:0000313" key="2">
    <source>
        <dbReference type="EMBL" id="KAH6892561.1"/>
    </source>
</evidence>
<organism evidence="2 3">
    <name type="scientific">Thelonectria olida</name>
    <dbReference type="NCBI Taxonomy" id="1576542"/>
    <lineage>
        <taxon>Eukaryota</taxon>
        <taxon>Fungi</taxon>
        <taxon>Dikarya</taxon>
        <taxon>Ascomycota</taxon>
        <taxon>Pezizomycotina</taxon>
        <taxon>Sordariomycetes</taxon>
        <taxon>Hypocreomycetidae</taxon>
        <taxon>Hypocreales</taxon>
        <taxon>Nectriaceae</taxon>
        <taxon>Thelonectria</taxon>
    </lineage>
</organism>
<dbReference type="InterPro" id="IPR045518">
    <property type="entry name" value="2EXR"/>
</dbReference>
<dbReference type="AlphaFoldDB" id="A0A9P9ARU6"/>
<comment type="caution">
    <text evidence="2">The sequence shown here is derived from an EMBL/GenBank/DDBJ whole genome shotgun (WGS) entry which is preliminary data.</text>
</comment>
<dbReference type="Proteomes" id="UP000777438">
    <property type="component" value="Unassembled WGS sequence"/>
</dbReference>
<dbReference type="PANTHER" id="PTHR35910:SF1">
    <property type="entry name" value="2EXR DOMAIN-CONTAINING PROTEIN"/>
    <property type="match status" value="1"/>
</dbReference>
<gene>
    <name evidence="2" type="ORF">B0T10DRAFT_458271</name>
</gene>
<protein>
    <recommendedName>
        <fullName evidence="1">2EXR domain-containing protein</fullName>
    </recommendedName>
</protein>
<name>A0A9P9ARU6_9HYPO</name>
<accession>A0A9P9ARU6</accession>
<sequence>MPETFHPFVRLPAELRLLIWNFAIRPDRPGAHVFGLYNLLADDNTQGTADLPMIQHSGWEHIRMSAPYPQPRLGTMAATDADADADERISSPSWTNGNMSTYLVDSGLWMACHESRDMMHSELFRRDRRQSSDEPRDYGESATTSFFGEDSMHHYITVQPQEDLFIFQPQNFETLDWVPMGFTIQTGPSTQKFQGLSNLAVEYDSPAWRASMGSCEIGSMELFLYCHMVALKIAHVTPTIWLIDHRIQRRYHVPTREQLEYEGDTKVFSQEDRQFVEVGLHVLLVSDSPWQLPESTPLQAWARFRDQCEAITRILRADGHLPADSPSFVRLLACRYPA</sequence>
<evidence type="ECO:0000313" key="3">
    <source>
        <dbReference type="Proteomes" id="UP000777438"/>
    </source>
</evidence>
<dbReference type="OrthoDB" id="3596450at2759"/>